<feature type="non-terminal residue" evidence="2">
    <location>
        <position position="282"/>
    </location>
</feature>
<feature type="region of interest" description="Disordered" evidence="1">
    <location>
        <begin position="235"/>
        <end position="282"/>
    </location>
</feature>
<sequence>MDGTEQQDGLGDQRPADGKLDGAPKRAKVGALQHLDAWKAAGIPRPKKRLFIGRCTIPQDISVCLERLSAHHLITLQELMIWALLRRDFCTAATVCNLLWKTMNTYRLRDTKTWLQPDRFPEGYHMQMMYRLMSRMMQVAAELLQRAGAGRSNTMFRSLQYLALQQPLKRLADRASREVALQLMEAGNMTAARAMLESKVSKQKWHLDLTTPAALLGLLSYREWMQTYIRSLADRARGRSGPPGSTRTGTRSSLLMQPDYGGGLKRGRSELLPGRGSGGGGG</sequence>
<dbReference type="Proteomes" id="UP001054857">
    <property type="component" value="Unassembled WGS sequence"/>
</dbReference>
<accession>A0AAD3HMK4</accession>
<proteinExistence type="predicted"/>
<keyword evidence="3" id="KW-1185">Reference proteome</keyword>
<dbReference type="AlphaFoldDB" id="A0AAD3HMK4"/>
<feature type="region of interest" description="Disordered" evidence="1">
    <location>
        <begin position="1"/>
        <end position="23"/>
    </location>
</feature>
<feature type="compositionally biased region" description="Polar residues" evidence="1">
    <location>
        <begin position="243"/>
        <end position="255"/>
    </location>
</feature>
<comment type="caution">
    <text evidence="2">The sequence shown here is derived from an EMBL/GenBank/DDBJ whole genome shotgun (WGS) entry which is preliminary data.</text>
</comment>
<organism evidence="2 3">
    <name type="scientific">Astrephomene gubernaculifera</name>
    <dbReference type="NCBI Taxonomy" id="47775"/>
    <lineage>
        <taxon>Eukaryota</taxon>
        <taxon>Viridiplantae</taxon>
        <taxon>Chlorophyta</taxon>
        <taxon>core chlorophytes</taxon>
        <taxon>Chlorophyceae</taxon>
        <taxon>CS clade</taxon>
        <taxon>Chlamydomonadales</taxon>
        <taxon>Astrephomenaceae</taxon>
        <taxon>Astrephomene</taxon>
    </lineage>
</organism>
<gene>
    <name evidence="2" type="ORF">Agub_g8588</name>
</gene>
<reference evidence="2 3" key="1">
    <citation type="journal article" date="2021" name="Sci. Rep.">
        <title>Genome sequencing of the multicellular alga Astrephomene provides insights into convergent evolution of germ-soma differentiation.</title>
        <authorList>
            <person name="Yamashita S."/>
            <person name="Yamamoto K."/>
            <person name="Matsuzaki R."/>
            <person name="Suzuki S."/>
            <person name="Yamaguchi H."/>
            <person name="Hirooka S."/>
            <person name="Minakuchi Y."/>
            <person name="Miyagishima S."/>
            <person name="Kawachi M."/>
            <person name="Toyoda A."/>
            <person name="Nozaki H."/>
        </authorList>
    </citation>
    <scope>NUCLEOTIDE SEQUENCE [LARGE SCALE GENOMIC DNA]</scope>
    <source>
        <strain evidence="2 3">NIES-4017</strain>
    </source>
</reference>
<evidence type="ECO:0000313" key="3">
    <source>
        <dbReference type="Proteomes" id="UP001054857"/>
    </source>
</evidence>
<protein>
    <submittedName>
        <fullName evidence="2">Uncharacterized protein</fullName>
    </submittedName>
</protein>
<name>A0AAD3HMK4_9CHLO</name>
<evidence type="ECO:0000313" key="2">
    <source>
        <dbReference type="EMBL" id="GFR46939.1"/>
    </source>
</evidence>
<evidence type="ECO:0000256" key="1">
    <source>
        <dbReference type="SAM" id="MobiDB-lite"/>
    </source>
</evidence>
<dbReference type="EMBL" id="BMAR01000016">
    <property type="protein sequence ID" value="GFR46939.1"/>
    <property type="molecule type" value="Genomic_DNA"/>
</dbReference>
<feature type="compositionally biased region" description="Basic and acidic residues" evidence="1">
    <location>
        <begin position="14"/>
        <end position="23"/>
    </location>
</feature>